<dbReference type="Gene3D" id="3.40.395.10">
    <property type="entry name" value="Adenoviral Proteinase, Chain A"/>
    <property type="match status" value="1"/>
</dbReference>
<dbReference type="GO" id="GO:0008234">
    <property type="term" value="F:cysteine-type peptidase activity"/>
    <property type="evidence" value="ECO:0007669"/>
    <property type="project" value="InterPro"/>
</dbReference>
<keyword evidence="6" id="KW-1185">Reference proteome</keyword>
<protein>
    <recommendedName>
        <fullName evidence="4">Ubiquitin-like protease family profile domain-containing protein</fullName>
    </recommendedName>
</protein>
<reference evidence="5" key="1">
    <citation type="submission" date="2021-02" db="EMBL/GenBank/DDBJ databases">
        <authorList>
            <person name="Nowell W R."/>
        </authorList>
    </citation>
    <scope>NUCLEOTIDE SEQUENCE</scope>
    <source>
        <strain evidence="5">Ploen Becks lab</strain>
    </source>
</reference>
<evidence type="ECO:0000313" key="5">
    <source>
        <dbReference type="EMBL" id="CAF0948675.1"/>
    </source>
</evidence>
<dbReference type="AlphaFoldDB" id="A0A814CVQ3"/>
<gene>
    <name evidence="5" type="ORF">OXX778_LOCUS13823</name>
</gene>
<dbReference type="Pfam" id="PF02902">
    <property type="entry name" value="Peptidase_C48"/>
    <property type="match status" value="1"/>
</dbReference>
<evidence type="ECO:0000313" key="6">
    <source>
        <dbReference type="Proteomes" id="UP000663879"/>
    </source>
</evidence>
<evidence type="ECO:0000256" key="1">
    <source>
        <dbReference type="ARBA" id="ARBA00005234"/>
    </source>
</evidence>
<comment type="similarity">
    <text evidence="1">Belongs to the peptidase C48 family.</text>
</comment>
<comment type="caution">
    <text evidence="5">The sequence shown here is derived from an EMBL/GenBank/DDBJ whole genome shotgun (WGS) entry which is preliminary data.</text>
</comment>
<keyword evidence="3" id="KW-0378">Hydrolase</keyword>
<dbReference type="InterPro" id="IPR003653">
    <property type="entry name" value="Peptidase_C48_C"/>
</dbReference>
<feature type="non-terminal residue" evidence="5">
    <location>
        <position position="1"/>
    </location>
</feature>
<dbReference type="Proteomes" id="UP000663879">
    <property type="component" value="Unassembled WGS sequence"/>
</dbReference>
<organism evidence="5 6">
    <name type="scientific">Brachionus calyciflorus</name>
    <dbReference type="NCBI Taxonomy" id="104777"/>
    <lineage>
        <taxon>Eukaryota</taxon>
        <taxon>Metazoa</taxon>
        <taxon>Spiralia</taxon>
        <taxon>Gnathifera</taxon>
        <taxon>Rotifera</taxon>
        <taxon>Eurotatoria</taxon>
        <taxon>Monogononta</taxon>
        <taxon>Pseudotrocha</taxon>
        <taxon>Ploima</taxon>
        <taxon>Brachionidae</taxon>
        <taxon>Brachionus</taxon>
    </lineage>
</organism>
<dbReference type="EMBL" id="CAJNOC010002730">
    <property type="protein sequence ID" value="CAF0948675.1"/>
    <property type="molecule type" value="Genomic_DNA"/>
</dbReference>
<accession>A0A814CVQ3</accession>
<evidence type="ECO:0000256" key="2">
    <source>
        <dbReference type="ARBA" id="ARBA00022670"/>
    </source>
</evidence>
<evidence type="ECO:0000256" key="3">
    <source>
        <dbReference type="ARBA" id="ARBA00022801"/>
    </source>
</evidence>
<feature type="domain" description="Ubiquitin-like protease family profile" evidence="4">
    <location>
        <begin position="53"/>
        <end position="147"/>
    </location>
</feature>
<proteinExistence type="inferred from homology"/>
<dbReference type="OrthoDB" id="1939479at2759"/>
<dbReference type="SUPFAM" id="SSF54001">
    <property type="entry name" value="Cysteine proteinases"/>
    <property type="match status" value="1"/>
</dbReference>
<dbReference type="InterPro" id="IPR038765">
    <property type="entry name" value="Papain-like_cys_pep_sf"/>
</dbReference>
<keyword evidence="2" id="KW-0645">Protease</keyword>
<sequence length="236" mass="27380">VQPGICVNLTSVAVGQALRFKNKLVSQNDDDESDEIVSSKENSDIEQDQILAKLDNYNFIFGPVFNNNHWTLMFVNLKNCSVLYIDPFGASKETNDMWLSKARNDLKNLDWRKKEIENSKQSSNDTINYEEFRRHFLNKNYETQKPYEAMIFDDLEVDEDDEVGENQDQFYTKESNEADKNLESLFSLRQEIPLIIQNLANDYKRLTQCQKGVIDFIESQGQINQFLTFIFGPAGT</sequence>
<evidence type="ECO:0000259" key="4">
    <source>
        <dbReference type="Pfam" id="PF02902"/>
    </source>
</evidence>
<dbReference type="GO" id="GO:0006508">
    <property type="term" value="P:proteolysis"/>
    <property type="evidence" value="ECO:0007669"/>
    <property type="project" value="UniProtKB-KW"/>
</dbReference>
<name>A0A814CVQ3_9BILA</name>